<feature type="region of interest" description="Disordered" evidence="1">
    <location>
        <begin position="256"/>
        <end position="311"/>
    </location>
</feature>
<reference evidence="2" key="1">
    <citation type="submission" date="2023-02" db="EMBL/GenBank/DDBJ databases">
        <authorList>
            <person name="Rihtman B."/>
        </authorList>
    </citation>
    <scope>NUCLEOTIDE SEQUENCE</scope>
</reference>
<name>A0AAF0FNR8_9CAUD</name>
<feature type="compositionally biased region" description="Acidic residues" evidence="1">
    <location>
        <begin position="263"/>
        <end position="282"/>
    </location>
</feature>
<keyword evidence="3" id="KW-1185">Reference proteome</keyword>
<accession>A0AAF0FNR8</accession>
<feature type="compositionally biased region" description="Acidic residues" evidence="1">
    <location>
        <begin position="299"/>
        <end position="311"/>
    </location>
</feature>
<evidence type="ECO:0000313" key="2">
    <source>
        <dbReference type="EMBL" id="WFG40879.1"/>
    </source>
</evidence>
<proteinExistence type="predicted"/>
<gene>
    <name evidence="2" type="ORF">ParaKuw1_00046</name>
</gene>
<sequence length="311" mass="33634">MVDFAKLAAEKAKKGKVAEHDSEGGGSFEYTPPAAGPCVARLVSYVEIGNHPQKPYNGQEKPPAPEAIFQFELLGKKHAKEIEVTAEDGTKTKKIVYPIITERMAIKSGPRAGYTKLFEAMKYGRSDIIFAGQFVGEAFILTIIHNDNGKEGKEKRVYANIKDNSGNWKVSAPVRVNEEGETEPLKAPAATVEPRALFWDDPDMDQWNSLYIPGSYTRKVDGKETEVSKNWMQETCRKALNFEGSPLETLLATVEGDLPSVAGDDEADSGSESAPESDEDDLGVSGADEGETATSGDDSGAEDDPLADLGL</sequence>
<protein>
    <submittedName>
        <fullName evidence="2">Uncharacterized protein</fullName>
    </submittedName>
</protein>
<dbReference type="EMBL" id="OQ376857">
    <property type="protein sequence ID" value="WFG40879.1"/>
    <property type="molecule type" value="Genomic_DNA"/>
</dbReference>
<evidence type="ECO:0000313" key="3">
    <source>
        <dbReference type="Proteomes" id="UP001218881"/>
    </source>
</evidence>
<organism evidence="2 3">
    <name type="scientific">Paracoccus phage ParKuw1</name>
    <dbReference type="NCBI Taxonomy" id="3032415"/>
    <lineage>
        <taxon>Viruses</taxon>
        <taxon>Duplodnaviria</taxon>
        <taxon>Heunggongvirae</taxon>
        <taxon>Uroviricota</taxon>
        <taxon>Caudoviricetes</taxon>
        <taxon>Autographivirales</taxon>
        <taxon>Autographivirales incertae sedis</taxon>
        <taxon>Kuwvirus</taxon>
        <taxon>Kuwvirus ParKuw1</taxon>
    </lineage>
</organism>
<dbReference type="Proteomes" id="UP001218881">
    <property type="component" value="Segment"/>
</dbReference>
<evidence type="ECO:0000256" key="1">
    <source>
        <dbReference type="SAM" id="MobiDB-lite"/>
    </source>
</evidence>